<feature type="compositionally biased region" description="Pro residues" evidence="1">
    <location>
        <begin position="1"/>
        <end position="11"/>
    </location>
</feature>
<dbReference type="PANTHER" id="PTHR37848:SF1">
    <property type="entry name" value="SUN DOMAIN-CONTAINING PROTEIN"/>
    <property type="match status" value="1"/>
</dbReference>
<dbReference type="Proteomes" id="UP000799538">
    <property type="component" value="Unassembled WGS sequence"/>
</dbReference>
<keyword evidence="4" id="KW-1185">Reference proteome</keyword>
<feature type="region of interest" description="Disordered" evidence="1">
    <location>
        <begin position="1"/>
        <end position="96"/>
    </location>
</feature>
<feature type="region of interest" description="Disordered" evidence="1">
    <location>
        <begin position="118"/>
        <end position="150"/>
    </location>
</feature>
<dbReference type="EMBL" id="ML992511">
    <property type="protein sequence ID" value="KAF2220981.1"/>
    <property type="molecule type" value="Genomic_DNA"/>
</dbReference>
<protein>
    <submittedName>
        <fullName evidence="3">Uncharacterized protein</fullName>
    </submittedName>
</protein>
<organism evidence="3 4">
    <name type="scientific">Elsinoe ampelina</name>
    <dbReference type="NCBI Taxonomy" id="302913"/>
    <lineage>
        <taxon>Eukaryota</taxon>
        <taxon>Fungi</taxon>
        <taxon>Dikarya</taxon>
        <taxon>Ascomycota</taxon>
        <taxon>Pezizomycotina</taxon>
        <taxon>Dothideomycetes</taxon>
        <taxon>Dothideomycetidae</taxon>
        <taxon>Myriangiales</taxon>
        <taxon>Elsinoaceae</taxon>
        <taxon>Elsinoe</taxon>
    </lineage>
</organism>
<proteinExistence type="predicted"/>
<name>A0A6A6G5D3_9PEZI</name>
<reference evidence="4" key="1">
    <citation type="journal article" date="2020" name="Stud. Mycol.">
        <title>101 Dothideomycetes genomes: A test case for predicting lifestyles and emergence of pathogens.</title>
        <authorList>
            <person name="Haridas S."/>
            <person name="Albert R."/>
            <person name="Binder M."/>
            <person name="Bloem J."/>
            <person name="LaButti K."/>
            <person name="Salamov A."/>
            <person name="Andreopoulos B."/>
            <person name="Baker S."/>
            <person name="Barry K."/>
            <person name="Bills G."/>
            <person name="Bluhm B."/>
            <person name="Cannon C."/>
            <person name="Castanera R."/>
            <person name="Culley D."/>
            <person name="Daum C."/>
            <person name="Ezra D."/>
            <person name="Gonzalez J."/>
            <person name="Henrissat B."/>
            <person name="Kuo A."/>
            <person name="Liang C."/>
            <person name="Lipzen A."/>
            <person name="Lutzoni F."/>
            <person name="Magnuson J."/>
            <person name="Mondo S."/>
            <person name="Nolan M."/>
            <person name="Ohm R."/>
            <person name="Pangilinan J."/>
            <person name="Park H.-J."/>
            <person name="Ramirez L."/>
            <person name="Alfaro M."/>
            <person name="Sun H."/>
            <person name="Tritt A."/>
            <person name="Yoshinaga Y."/>
            <person name="Zwiers L.-H."/>
            <person name="Turgeon B."/>
            <person name="Goodwin S."/>
            <person name="Spatafora J."/>
            <person name="Crous P."/>
            <person name="Grigoriev I."/>
        </authorList>
    </citation>
    <scope>NUCLEOTIDE SEQUENCE [LARGE SCALE GENOMIC DNA]</scope>
    <source>
        <strain evidence="4">CECT 20119</strain>
    </source>
</reference>
<feature type="transmembrane region" description="Helical" evidence="2">
    <location>
        <begin position="267"/>
        <end position="285"/>
    </location>
</feature>
<evidence type="ECO:0000256" key="2">
    <source>
        <dbReference type="SAM" id="Phobius"/>
    </source>
</evidence>
<evidence type="ECO:0000256" key="1">
    <source>
        <dbReference type="SAM" id="MobiDB-lite"/>
    </source>
</evidence>
<keyword evidence="2" id="KW-1133">Transmembrane helix</keyword>
<evidence type="ECO:0000313" key="4">
    <source>
        <dbReference type="Proteomes" id="UP000799538"/>
    </source>
</evidence>
<dbReference type="OrthoDB" id="203796at2759"/>
<dbReference type="PANTHER" id="PTHR37848">
    <property type="entry name" value="EXPRESSED PROTEIN"/>
    <property type="match status" value="1"/>
</dbReference>
<evidence type="ECO:0000313" key="3">
    <source>
        <dbReference type="EMBL" id="KAF2220981.1"/>
    </source>
</evidence>
<accession>A0A6A6G5D3</accession>
<sequence length="395" mass="45283">MGVSKAPPPAPYTDDPLPSSTSAHSLDPLNDLPPPYTDTPDPTPTPPFPDPDQHPLHLNPPGLPPISSYHTISPTYHPPLPSSRPDTKSQTTWTQHGPFSLSADALELMIKEQSRFPPHLSVTIRRDPRTQQPPRRQIRPARNRDPFLDGRIRVIDEGRRGHRGGRWRGHEPHVVWEEDREGQSTRLALRRWCEMFVADRAGWKSFGFKRWVEGFDKVRVRQLVETAVRGTGYMGRVHVDFAERQNEVVVFSPGRINALRTMVWVRWLFYLTFLWIVSWPVLFFLTKRYEVVDGVYQYRAGGTRYGSVAVQDEGDWFAQWERSIQRAAWGRVRGEIDWRYRQETEDAFARGSQGQTAAPVSTGNSVVDGMVNILGMGADFVGQMDRRMGWGRDEY</sequence>
<gene>
    <name evidence="3" type="ORF">BDZ85DRAFT_283881</name>
</gene>
<feature type="compositionally biased region" description="Pro residues" evidence="1">
    <location>
        <begin position="31"/>
        <end position="50"/>
    </location>
</feature>
<keyword evidence="2" id="KW-0812">Transmembrane</keyword>
<dbReference type="AlphaFoldDB" id="A0A6A6G5D3"/>
<keyword evidence="2" id="KW-0472">Membrane</keyword>